<evidence type="ECO:0000256" key="1">
    <source>
        <dbReference type="ARBA" id="ARBA00010857"/>
    </source>
</evidence>
<accession>A0A9W8KZF9</accession>
<proteinExistence type="inferred from homology"/>
<dbReference type="CDD" id="cd20551">
    <property type="entry name" value="CYCLIN_TFIIB_rpt1"/>
    <property type="match status" value="1"/>
</dbReference>
<protein>
    <recommendedName>
        <fullName evidence="2">Transcription initiation factor IIB</fullName>
    </recommendedName>
    <alternativeName>
        <fullName evidence="6">General transcription factor TFIIB</fullName>
    </alternativeName>
</protein>
<dbReference type="AlphaFoldDB" id="A0A9W8KZF9"/>
<dbReference type="EMBL" id="JANBTW010000017">
    <property type="protein sequence ID" value="KAJ2678836.1"/>
    <property type="molecule type" value="Genomic_DNA"/>
</dbReference>
<keyword evidence="9" id="KW-0732">Signal</keyword>
<dbReference type="GO" id="GO:0008270">
    <property type="term" value="F:zinc ion binding"/>
    <property type="evidence" value="ECO:0007669"/>
    <property type="project" value="UniProtKB-KW"/>
</dbReference>
<name>A0A9W8KZF9_9FUNG</name>
<dbReference type="Gene3D" id="1.10.472.10">
    <property type="entry name" value="Cyclin-like"/>
    <property type="match status" value="2"/>
</dbReference>
<evidence type="ECO:0000256" key="6">
    <source>
        <dbReference type="ARBA" id="ARBA00031706"/>
    </source>
</evidence>
<organism evidence="11 12">
    <name type="scientific">Coemansia spiralis</name>
    <dbReference type="NCBI Taxonomy" id="417178"/>
    <lineage>
        <taxon>Eukaryota</taxon>
        <taxon>Fungi</taxon>
        <taxon>Fungi incertae sedis</taxon>
        <taxon>Zoopagomycota</taxon>
        <taxon>Kickxellomycotina</taxon>
        <taxon>Kickxellomycetes</taxon>
        <taxon>Kickxellales</taxon>
        <taxon>Kickxellaceae</taxon>
        <taxon>Coemansia</taxon>
    </lineage>
</organism>
<dbReference type="Pfam" id="PF00382">
    <property type="entry name" value="TFIIB"/>
    <property type="match status" value="2"/>
</dbReference>
<dbReference type="PROSITE" id="PS51134">
    <property type="entry name" value="ZF_TFIIB"/>
    <property type="match status" value="1"/>
</dbReference>
<dbReference type="GO" id="GO:0017025">
    <property type="term" value="F:TBP-class protein binding"/>
    <property type="evidence" value="ECO:0007669"/>
    <property type="project" value="InterPro"/>
</dbReference>
<feature type="region of interest" description="Disordered" evidence="8">
    <location>
        <begin position="113"/>
        <end position="135"/>
    </location>
</feature>
<dbReference type="InterPro" id="IPR013150">
    <property type="entry name" value="TFIIB_cyclin"/>
</dbReference>
<dbReference type="Gene3D" id="2.20.25.10">
    <property type="match status" value="1"/>
</dbReference>
<dbReference type="InterPro" id="IPR013763">
    <property type="entry name" value="Cyclin-like_dom"/>
</dbReference>
<dbReference type="GO" id="GO:0097550">
    <property type="term" value="C:transcription preinitiation complex"/>
    <property type="evidence" value="ECO:0007669"/>
    <property type="project" value="TreeGrafter"/>
</dbReference>
<dbReference type="OrthoDB" id="25790at2759"/>
<dbReference type="Proteomes" id="UP001151518">
    <property type="component" value="Unassembled WGS sequence"/>
</dbReference>
<reference evidence="11" key="1">
    <citation type="submission" date="2022-07" db="EMBL/GenBank/DDBJ databases">
        <title>Phylogenomic reconstructions and comparative analyses of Kickxellomycotina fungi.</title>
        <authorList>
            <person name="Reynolds N.K."/>
            <person name="Stajich J.E."/>
            <person name="Barry K."/>
            <person name="Grigoriev I.V."/>
            <person name="Crous P."/>
            <person name="Smith M.E."/>
        </authorList>
    </citation>
    <scope>NUCLEOTIDE SEQUENCE</scope>
    <source>
        <strain evidence="11">NRRL 3115</strain>
    </source>
</reference>
<dbReference type="PANTHER" id="PTHR11618">
    <property type="entry name" value="TRANSCRIPTION INITIATION FACTOR IIB-RELATED"/>
    <property type="match status" value="1"/>
</dbReference>
<evidence type="ECO:0000313" key="11">
    <source>
        <dbReference type="EMBL" id="KAJ2678836.1"/>
    </source>
</evidence>
<evidence type="ECO:0000313" key="12">
    <source>
        <dbReference type="Proteomes" id="UP001151518"/>
    </source>
</evidence>
<evidence type="ECO:0000256" key="9">
    <source>
        <dbReference type="SAM" id="SignalP"/>
    </source>
</evidence>
<dbReference type="GO" id="GO:0005634">
    <property type="term" value="C:nucleus"/>
    <property type="evidence" value="ECO:0007669"/>
    <property type="project" value="TreeGrafter"/>
</dbReference>
<dbReference type="GO" id="GO:0016251">
    <property type="term" value="F:RNA polymerase II general transcription initiation factor activity"/>
    <property type="evidence" value="ECO:0007669"/>
    <property type="project" value="TreeGrafter"/>
</dbReference>
<feature type="signal peptide" evidence="9">
    <location>
        <begin position="1"/>
        <end position="15"/>
    </location>
</feature>
<comment type="caution">
    <text evidence="11">The sequence shown here is derived from an EMBL/GenBank/DDBJ whole genome shotgun (WGS) entry which is preliminary data.</text>
</comment>
<evidence type="ECO:0000256" key="2">
    <source>
        <dbReference type="ARBA" id="ARBA00013932"/>
    </source>
</evidence>
<dbReference type="PROSITE" id="PS00782">
    <property type="entry name" value="TFIIB"/>
    <property type="match status" value="2"/>
</dbReference>
<evidence type="ECO:0000256" key="8">
    <source>
        <dbReference type="SAM" id="MobiDB-lite"/>
    </source>
</evidence>
<keyword evidence="7" id="KW-0863">Zinc-finger</keyword>
<keyword evidence="4" id="KW-0805">Transcription regulation</keyword>
<feature type="compositionally biased region" description="Low complexity" evidence="8">
    <location>
        <begin position="113"/>
        <end position="126"/>
    </location>
</feature>
<keyword evidence="7" id="KW-0479">Metal-binding</keyword>
<feature type="chain" id="PRO_5040740421" description="Transcription initiation factor IIB" evidence="9">
    <location>
        <begin position="16"/>
        <end position="341"/>
    </location>
</feature>
<dbReference type="GO" id="GO:0070897">
    <property type="term" value="P:transcription preinitiation complex assembly"/>
    <property type="evidence" value="ECO:0007669"/>
    <property type="project" value="InterPro"/>
</dbReference>
<feature type="domain" description="TFIIB-type" evidence="10">
    <location>
        <begin position="16"/>
        <end position="51"/>
    </location>
</feature>
<dbReference type="GO" id="GO:0006367">
    <property type="term" value="P:transcription initiation at RNA polymerase II promoter"/>
    <property type="evidence" value="ECO:0007669"/>
    <property type="project" value="TreeGrafter"/>
</dbReference>
<dbReference type="SUPFAM" id="SSF57783">
    <property type="entry name" value="Zinc beta-ribbon"/>
    <property type="match status" value="1"/>
</dbReference>
<dbReference type="InterPro" id="IPR036915">
    <property type="entry name" value="Cyclin-like_sf"/>
</dbReference>
<keyword evidence="5" id="KW-0804">Transcription</keyword>
<evidence type="ECO:0000256" key="3">
    <source>
        <dbReference type="ARBA" id="ARBA00022737"/>
    </source>
</evidence>
<dbReference type="InterPro" id="IPR000812">
    <property type="entry name" value="TFIIB"/>
</dbReference>
<dbReference type="SUPFAM" id="SSF47954">
    <property type="entry name" value="Cyclin-like"/>
    <property type="match status" value="2"/>
</dbReference>
<evidence type="ECO:0000259" key="10">
    <source>
        <dbReference type="PROSITE" id="PS51134"/>
    </source>
</evidence>
<evidence type="ECO:0000256" key="4">
    <source>
        <dbReference type="ARBA" id="ARBA00023015"/>
    </source>
</evidence>
<dbReference type="SMART" id="SM00385">
    <property type="entry name" value="CYCLIN"/>
    <property type="match status" value="2"/>
</dbReference>
<dbReference type="Pfam" id="PF08271">
    <property type="entry name" value="Zn_Ribbon_TF"/>
    <property type="match status" value="1"/>
</dbReference>
<keyword evidence="3" id="KW-0677">Repeat</keyword>
<dbReference type="InterPro" id="IPR023486">
    <property type="entry name" value="TFIIB_CS"/>
</dbReference>
<dbReference type="PANTHER" id="PTHR11618:SF13">
    <property type="entry name" value="TRANSCRIPTION INITIATION FACTOR IIB"/>
    <property type="match status" value="1"/>
</dbReference>
<dbReference type="InterPro" id="IPR013137">
    <property type="entry name" value="Znf_TFIIB"/>
</dbReference>
<keyword evidence="7" id="KW-0862">Zinc</keyword>
<evidence type="ECO:0000256" key="5">
    <source>
        <dbReference type="ARBA" id="ARBA00023163"/>
    </source>
</evidence>
<gene>
    <name evidence="11" type="primary">SUA7_1</name>
    <name evidence="11" type="ORF">GGI25_002028</name>
</gene>
<dbReference type="PRINTS" id="PR00685">
    <property type="entry name" value="TIFACTORIIB"/>
</dbReference>
<comment type="similarity">
    <text evidence="1">Belongs to the TFIIB family.</text>
</comment>
<feature type="region of interest" description="Disordered" evidence="8">
    <location>
        <begin position="83"/>
        <end position="102"/>
    </location>
</feature>
<sequence>MAATMVALAAATVAAGPLTAICPDCRNTTPNLIHDFESGDLICADCNSVVGDRLISSRSIQQKQHIDGARLLMSSAAISAQSTATNSPYDSGSGSDGSTASISTKRNATLAKALQSRSRSSKRSSQTVAQRHEQHLERAYSRISEMCANMDVSQSISESARSLYGRVVEKNYQRGKSTDAIVATCIFLACRQQAVPRTFKEICALTQVPRKDIGRTFKYLKEKLGEDAGIMSSDNLLARFCSTLSLQTSAQECAMVLNQATKQHDTLAGKSPVSIASACIYMASHLVGEPRDARVISHVAGISEVTIKNSYKLLYADRQLLVSEQMLALYPWLSVEMLPIP</sequence>
<evidence type="ECO:0000256" key="7">
    <source>
        <dbReference type="PROSITE-ProRule" id="PRU00469"/>
    </source>
</evidence>